<dbReference type="SMART" id="SM00382">
    <property type="entry name" value="AAA"/>
    <property type="match status" value="1"/>
</dbReference>
<dbReference type="PANTHER" id="PTHR42794:SF1">
    <property type="entry name" value="HEMIN IMPORT ATP-BINDING PROTEIN HMUV"/>
    <property type="match status" value="1"/>
</dbReference>
<dbReference type="InterPro" id="IPR017871">
    <property type="entry name" value="ABC_transporter-like_CS"/>
</dbReference>
<dbReference type="EMBL" id="SOJN01000031">
    <property type="protein sequence ID" value="TET47148.1"/>
    <property type="molecule type" value="Genomic_DNA"/>
</dbReference>
<dbReference type="SUPFAM" id="SSF52540">
    <property type="entry name" value="P-loop containing nucleoside triphosphate hydrolases"/>
    <property type="match status" value="1"/>
</dbReference>
<evidence type="ECO:0000313" key="6">
    <source>
        <dbReference type="EMBL" id="TET47148.1"/>
    </source>
</evidence>
<dbReference type="InterPro" id="IPR027417">
    <property type="entry name" value="P-loop_NTPase"/>
</dbReference>
<organism evidence="6 7">
    <name type="scientific">candidate division TA06 bacterium</name>
    <dbReference type="NCBI Taxonomy" id="2250710"/>
    <lineage>
        <taxon>Bacteria</taxon>
        <taxon>Bacteria division TA06</taxon>
    </lineage>
</organism>
<evidence type="ECO:0000256" key="1">
    <source>
        <dbReference type="ARBA" id="ARBA00022448"/>
    </source>
</evidence>
<keyword evidence="1" id="KW-0813">Transport</keyword>
<reference evidence="6 7" key="1">
    <citation type="submission" date="2019-03" db="EMBL/GenBank/DDBJ databases">
        <title>Metabolic potential of uncultured bacteria and archaea associated with petroleum seepage in deep-sea sediments.</title>
        <authorList>
            <person name="Dong X."/>
            <person name="Hubert C."/>
        </authorList>
    </citation>
    <scope>NUCLEOTIDE SEQUENCE [LARGE SCALE GENOMIC DNA]</scope>
    <source>
        <strain evidence="6">E44_bin18</strain>
    </source>
</reference>
<feature type="domain" description="ABC transporter" evidence="5">
    <location>
        <begin position="2"/>
        <end position="237"/>
    </location>
</feature>
<keyword evidence="4" id="KW-1278">Translocase</keyword>
<dbReference type="PANTHER" id="PTHR42794">
    <property type="entry name" value="HEMIN IMPORT ATP-BINDING PROTEIN HMUV"/>
    <property type="match status" value="1"/>
</dbReference>
<dbReference type="Pfam" id="PF00005">
    <property type="entry name" value="ABC_tran"/>
    <property type="match status" value="1"/>
</dbReference>
<dbReference type="CDD" id="cd03214">
    <property type="entry name" value="ABC_Iron-Siderophores_B12_Hemin"/>
    <property type="match status" value="1"/>
</dbReference>
<proteinExistence type="predicted"/>
<name>A0A523UX74_UNCT6</name>
<dbReference type="GO" id="GO:0016887">
    <property type="term" value="F:ATP hydrolysis activity"/>
    <property type="evidence" value="ECO:0007669"/>
    <property type="project" value="InterPro"/>
</dbReference>
<dbReference type="InterPro" id="IPR003439">
    <property type="entry name" value="ABC_transporter-like_ATP-bd"/>
</dbReference>
<accession>A0A523UX74</accession>
<protein>
    <submittedName>
        <fullName evidence="6">ABC transporter ATP-binding protein</fullName>
    </submittedName>
</protein>
<evidence type="ECO:0000313" key="7">
    <source>
        <dbReference type="Proteomes" id="UP000315525"/>
    </source>
</evidence>
<dbReference type="Proteomes" id="UP000315525">
    <property type="component" value="Unassembled WGS sequence"/>
</dbReference>
<dbReference type="FunFam" id="3.40.50.300:FF:000134">
    <property type="entry name" value="Iron-enterobactin ABC transporter ATP-binding protein"/>
    <property type="match status" value="1"/>
</dbReference>
<evidence type="ECO:0000259" key="5">
    <source>
        <dbReference type="PROSITE" id="PS50893"/>
    </source>
</evidence>
<evidence type="ECO:0000256" key="3">
    <source>
        <dbReference type="ARBA" id="ARBA00022840"/>
    </source>
</evidence>
<dbReference type="GO" id="GO:0005524">
    <property type="term" value="F:ATP binding"/>
    <property type="evidence" value="ECO:0007669"/>
    <property type="project" value="UniProtKB-KW"/>
</dbReference>
<evidence type="ECO:0000256" key="2">
    <source>
        <dbReference type="ARBA" id="ARBA00022741"/>
    </source>
</evidence>
<evidence type="ECO:0000256" key="4">
    <source>
        <dbReference type="ARBA" id="ARBA00022967"/>
    </source>
</evidence>
<dbReference type="AlphaFoldDB" id="A0A523UX74"/>
<keyword evidence="3 6" id="KW-0067">ATP-binding</keyword>
<dbReference type="PROSITE" id="PS50893">
    <property type="entry name" value="ABC_TRANSPORTER_2"/>
    <property type="match status" value="1"/>
</dbReference>
<dbReference type="InterPro" id="IPR003593">
    <property type="entry name" value="AAA+_ATPase"/>
</dbReference>
<dbReference type="Gene3D" id="3.40.50.300">
    <property type="entry name" value="P-loop containing nucleotide triphosphate hydrolases"/>
    <property type="match status" value="1"/>
</dbReference>
<comment type="caution">
    <text evidence="6">The sequence shown here is derived from an EMBL/GenBank/DDBJ whole genome shotgun (WGS) entry which is preliminary data.</text>
</comment>
<keyword evidence="2" id="KW-0547">Nucleotide-binding</keyword>
<sequence length="266" mass="29177">MIRVHNVNVSYDGILALDGLCLSVANGEFAGLIGPNGCGKSTLVRVVSGIIKPDEGSVELNDKPLSEMSRNEIARTVAVVPQESHFFLDFSCLDIVLMGRNPYLRRFQAETEKDYEVTLDAMSVTDTTHLRERGINEISGGEKQRIVIARALAQRPRVLLLDEPTAHLDIDHEIEIFDLLKRLNREGLTIIVVSHDLNLAAEFCGRILLMVKGKVAAEGRPENVIAPQVLKSVYGSRIVVEKNPKTGAPHVLLAPEHGGEDDEEGS</sequence>
<gene>
    <name evidence="6" type="ORF">E3J62_02375</name>
</gene>
<dbReference type="PROSITE" id="PS00211">
    <property type="entry name" value="ABC_TRANSPORTER_1"/>
    <property type="match status" value="1"/>
</dbReference>